<dbReference type="EMBL" id="QFOI01000778">
    <property type="protein sequence ID" value="PZP38375.1"/>
    <property type="molecule type" value="Genomic_DNA"/>
</dbReference>
<dbReference type="Pfam" id="PF02276">
    <property type="entry name" value="CytoC_RC"/>
    <property type="match status" value="1"/>
</dbReference>
<evidence type="ECO:0000256" key="6">
    <source>
        <dbReference type="ARBA" id="ARBA00022723"/>
    </source>
</evidence>
<gene>
    <name evidence="10" type="ORF">DI598_20955</name>
</gene>
<evidence type="ECO:0000256" key="7">
    <source>
        <dbReference type="ARBA" id="ARBA00022982"/>
    </source>
</evidence>
<dbReference type="AlphaFoldDB" id="A0A2W5E226"/>
<evidence type="ECO:0000256" key="8">
    <source>
        <dbReference type="ARBA" id="ARBA00023004"/>
    </source>
</evidence>
<dbReference type="GO" id="GO:0009055">
    <property type="term" value="F:electron transfer activity"/>
    <property type="evidence" value="ECO:0007669"/>
    <property type="project" value="InterPro"/>
</dbReference>
<evidence type="ECO:0000313" key="10">
    <source>
        <dbReference type="EMBL" id="PZP38375.1"/>
    </source>
</evidence>
<evidence type="ECO:0000256" key="2">
    <source>
        <dbReference type="ARBA" id="ARBA00015978"/>
    </source>
</evidence>
<feature type="non-terminal residue" evidence="10">
    <location>
        <position position="1"/>
    </location>
</feature>
<keyword evidence="3" id="KW-0813">Transport</keyword>
<keyword evidence="4" id="KW-0602">Photosynthesis</keyword>
<dbReference type="SUPFAM" id="SSF48695">
    <property type="entry name" value="Multiheme cytochromes"/>
    <property type="match status" value="1"/>
</dbReference>
<evidence type="ECO:0000256" key="3">
    <source>
        <dbReference type="ARBA" id="ARBA00022448"/>
    </source>
</evidence>
<feature type="region of interest" description="Disordered" evidence="9">
    <location>
        <begin position="109"/>
        <end position="136"/>
    </location>
</feature>
<evidence type="ECO:0000256" key="5">
    <source>
        <dbReference type="ARBA" id="ARBA00022617"/>
    </source>
</evidence>
<dbReference type="NCBIfam" id="NF033196">
    <property type="entry name" value="c_type_nonphoto"/>
    <property type="match status" value="1"/>
</dbReference>
<dbReference type="GO" id="GO:0019684">
    <property type="term" value="P:photosynthesis, light reaction"/>
    <property type="evidence" value="ECO:0007669"/>
    <property type="project" value="InterPro"/>
</dbReference>
<keyword evidence="5" id="KW-0349">Heme</keyword>
<sequence length="136" mass="15201">TVSYRNIGDPGNFKNLKVLPQDISKDSLHELMDGYNEALGVKCGFCHAPKANGQRGMDFASDDKKEKGFARHMITMTQNINKNDFNFSNSTRPDTINVVTCGTCHRGEKEPPKFVAPEKEDKKGITSMVYPSFEPK</sequence>
<dbReference type="InterPro" id="IPR003158">
    <property type="entry name" value="Photosyn_RC_cyt_c-su"/>
</dbReference>
<feature type="compositionally biased region" description="Basic and acidic residues" evidence="9">
    <location>
        <begin position="109"/>
        <end position="124"/>
    </location>
</feature>
<proteinExistence type="predicted"/>
<comment type="caution">
    <text evidence="10">The sequence shown here is derived from an EMBL/GenBank/DDBJ whole genome shotgun (WGS) entry which is preliminary data.</text>
</comment>
<accession>A0A2W5E226</accession>
<dbReference type="InterPro" id="IPR036280">
    <property type="entry name" value="Multihaem_cyt_sf"/>
</dbReference>
<evidence type="ECO:0000256" key="4">
    <source>
        <dbReference type="ARBA" id="ARBA00022531"/>
    </source>
</evidence>
<dbReference type="Gene3D" id="1.10.468.10">
    <property type="entry name" value="Photosynthetic Reaction Center, subunit C, domain 2"/>
    <property type="match status" value="1"/>
</dbReference>
<evidence type="ECO:0000256" key="9">
    <source>
        <dbReference type="SAM" id="MobiDB-lite"/>
    </source>
</evidence>
<keyword evidence="6" id="KW-0479">Metal-binding</keyword>
<comment type="function">
    <text evidence="1">The reaction center of purple bacteria contains a tightly bound cytochrome molecule which re-reduces the photo oxidized primary electron donor.</text>
</comment>
<protein>
    <recommendedName>
        <fullName evidence="2">Photosynthetic reaction center cytochrome c subunit</fullName>
    </recommendedName>
</protein>
<dbReference type="GO" id="GO:0020037">
    <property type="term" value="F:heme binding"/>
    <property type="evidence" value="ECO:0007669"/>
    <property type="project" value="InterPro"/>
</dbReference>
<keyword evidence="7" id="KW-0249">Electron transport</keyword>
<evidence type="ECO:0000256" key="1">
    <source>
        <dbReference type="ARBA" id="ARBA00003196"/>
    </source>
</evidence>
<dbReference type="InterPro" id="IPR023119">
    <property type="entry name" value="Multihaem_cyt_PRC_cyt_su-like"/>
</dbReference>
<organism evidence="10 11">
    <name type="scientific">Pseudopedobacter saltans</name>
    <dbReference type="NCBI Taxonomy" id="151895"/>
    <lineage>
        <taxon>Bacteria</taxon>
        <taxon>Pseudomonadati</taxon>
        <taxon>Bacteroidota</taxon>
        <taxon>Sphingobacteriia</taxon>
        <taxon>Sphingobacteriales</taxon>
        <taxon>Sphingobacteriaceae</taxon>
        <taxon>Pseudopedobacter</taxon>
    </lineage>
</organism>
<reference evidence="10 11" key="1">
    <citation type="submission" date="2017-11" db="EMBL/GenBank/DDBJ databases">
        <title>Infants hospitalized years apart are colonized by the same room-sourced microbial strains.</title>
        <authorList>
            <person name="Brooks B."/>
            <person name="Olm M.R."/>
            <person name="Firek B.A."/>
            <person name="Baker R."/>
            <person name="Thomas B.C."/>
            <person name="Morowitz M.J."/>
            <person name="Banfield J.F."/>
        </authorList>
    </citation>
    <scope>NUCLEOTIDE SEQUENCE [LARGE SCALE GENOMIC DNA]</scope>
    <source>
        <strain evidence="10">S2_009_000_R2_76</strain>
    </source>
</reference>
<name>A0A2W5E226_9SPHI</name>
<dbReference type="Proteomes" id="UP000249645">
    <property type="component" value="Unassembled WGS sequence"/>
</dbReference>
<dbReference type="GO" id="GO:0005506">
    <property type="term" value="F:iron ion binding"/>
    <property type="evidence" value="ECO:0007669"/>
    <property type="project" value="InterPro"/>
</dbReference>
<evidence type="ECO:0000313" key="11">
    <source>
        <dbReference type="Proteomes" id="UP000249645"/>
    </source>
</evidence>
<dbReference type="GO" id="GO:0030077">
    <property type="term" value="C:plasma membrane light-harvesting complex"/>
    <property type="evidence" value="ECO:0007669"/>
    <property type="project" value="InterPro"/>
</dbReference>
<keyword evidence="8" id="KW-0408">Iron</keyword>